<reference evidence="3" key="3">
    <citation type="submission" date="2020-12" db="UniProtKB">
        <authorList>
            <consortium name="EnsemblPlants"/>
        </authorList>
    </citation>
    <scope>IDENTIFICATION</scope>
</reference>
<keyword evidence="4" id="KW-1185">Reference proteome</keyword>
<dbReference type="PaxDb" id="3218-PP1S43_181V6.1"/>
<dbReference type="Proteomes" id="UP000006727">
    <property type="component" value="Chromosome 1"/>
</dbReference>
<reference evidence="2 4" key="2">
    <citation type="journal article" date="2018" name="Plant J.">
        <title>The Physcomitrella patens chromosome-scale assembly reveals moss genome structure and evolution.</title>
        <authorList>
            <person name="Lang D."/>
            <person name="Ullrich K.K."/>
            <person name="Murat F."/>
            <person name="Fuchs J."/>
            <person name="Jenkins J."/>
            <person name="Haas F.B."/>
            <person name="Piednoel M."/>
            <person name="Gundlach H."/>
            <person name="Van Bel M."/>
            <person name="Meyberg R."/>
            <person name="Vives C."/>
            <person name="Morata J."/>
            <person name="Symeonidi A."/>
            <person name="Hiss M."/>
            <person name="Muchero W."/>
            <person name="Kamisugi Y."/>
            <person name="Saleh O."/>
            <person name="Blanc G."/>
            <person name="Decker E.L."/>
            <person name="van Gessel N."/>
            <person name="Grimwood J."/>
            <person name="Hayes R.D."/>
            <person name="Graham S.W."/>
            <person name="Gunter L.E."/>
            <person name="McDaniel S.F."/>
            <person name="Hoernstein S.N.W."/>
            <person name="Larsson A."/>
            <person name="Li F.W."/>
            <person name="Perroud P.F."/>
            <person name="Phillips J."/>
            <person name="Ranjan P."/>
            <person name="Rokshar D.S."/>
            <person name="Rothfels C.J."/>
            <person name="Schneider L."/>
            <person name="Shu S."/>
            <person name="Stevenson D.W."/>
            <person name="Thummler F."/>
            <person name="Tillich M."/>
            <person name="Villarreal Aguilar J.C."/>
            <person name="Widiez T."/>
            <person name="Wong G.K."/>
            <person name="Wymore A."/>
            <person name="Zhang Y."/>
            <person name="Zimmer A.D."/>
            <person name="Quatrano R.S."/>
            <person name="Mayer K.F.X."/>
            <person name="Goodstein D."/>
            <person name="Casacuberta J.M."/>
            <person name="Vandepoele K."/>
            <person name="Reski R."/>
            <person name="Cuming A.C."/>
            <person name="Tuskan G.A."/>
            <person name="Maumus F."/>
            <person name="Salse J."/>
            <person name="Schmutz J."/>
            <person name="Rensing S.A."/>
        </authorList>
    </citation>
    <scope>NUCLEOTIDE SEQUENCE [LARGE SCALE GENOMIC DNA]</scope>
    <source>
        <strain evidence="3 4">cv. Gransden 2004</strain>
    </source>
</reference>
<keyword evidence="1" id="KW-0732">Signal</keyword>
<accession>A0A2K1L8R7</accession>
<dbReference type="Gramene" id="Pp3c1_19850V3.1">
    <property type="protein sequence ID" value="PAC:32969152.CDS.1"/>
    <property type="gene ID" value="Pp3c1_19850"/>
</dbReference>
<dbReference type="EMBL" id="ABEU02000001">
    <property type="protein sequence ID" value="PNR62438.1"/>
    <property type="molecule type" value="Genomic_DNA"/>
</dbReference>
<organism evidence="2">
    <name type="scientific">Physcomitrium patens</name>
    <name type="common">Spreading-leaved earth moss</name>
    <name type="synonym">Physcomitrella patens</name>
    <dbReference type="NCBI Taxonomy" id="3218"/>
    <lineage>
        <taxon>Eukaryota</taxon>
        <taxon>Viridiplantae</taxon>
        <taxon>Streptophyta</taxon>
        <taxon>Embryophyta</taxon>
        <taxon>Bryophyta</taxon>
        <taxon>Bryophytina</taxon>
        <taxon>Bryopsida</taxon>
        <taxon>Funariidae</taxon>
        <taxon>Funariales</taxon>
        <taxon>Funariaceae</taxon>
        <taxon>Physcomitrium</taxon>
    </lineage>
</organism>
<name>A0A2K1L8R7_PHYPA</name>
<sequence>MLLRGLPLLLHMLAMDRDQTLAHVCRPLAMVVPYHGVHVRFTVEPPGDLTHGTTISGASSVSN</sequence>
<reference evidence="2 4" key="1">
    <citation type="journal article" date="2008" name="Science">
        <title>The Physcomitrella genome reveals evolutionary insights into the conquest of land by plants.</title>
        <authorList>
            <person name="Rensing S."/>
            <person name="Lang D."/>
            <person name="Zimmer A."/>
            <person name="Terry A."/>
            <person name="Salamov A."/>
            <person name="Shapiro H."/>
            <person name="Nishiyama T."/>
            <person name="Perroud P.-F."/>
            <person name="Lindquist E."/>
            <person name="Kamisugi Y."/>
            <person name="Tanahashi T."/>
            <person name="Sakakibara K."/>
            <person name="Fujita T."/>
            <person name="Oishi K."/>
            <person name="Shin-I T."/>
            <person name="Kuroki Y."/>
            <person name="Toyoda A."/>
            <person name="Suzuki Y."/>
            <person name="Hashimoto A."/>
            <person name="Yamaguchi K."/>
            <person name="Sugano A."/>
            <person name="Kohara Y."/>
            <person name="Fujiyama A."/>
            <person name="Anterola A."/>
            <person name="Aoki S."/>
            <person name="Ashton N."/>
            <person name="Barbazuk W.B."/>
            <person name="Barker E."/>
            <person name="Bennetzen J."/>
            <person name="Bezanilla M."/>
            <person name="Blankenship R."/>
            <person name="Cho S.H."/>
            <person name="Dutcher S."/>
            <person name="Estelle M."/>
            <person name="Fawcett J.A."/>
            <person name="Gundlach H."/>
            <person name="Hanada K."/>
            <person name="Heyl A."/>
            <person name="Hicks K.A."/>
            <person name="Hugh J."/>
            <person name="Lohr M."/>
            <person name="Mayer K."/>
            <person name="Melkozernov A."/>
            <person name="Murata T."/>
            <person name="Nelson D."/>
            <person name="Pils B."/>
            <person name="Prigge M."/>
            <person name="Reiss B."/>
            <person name="Renner T."/>
            <person name="Rombauts S."/>
            <person name="Rushton P."/>
            <person name="Sanderfoot A."/>
            <person name="Schween G."/>
            <person name="Shiu S.-H."/>
            <person name="Stueber K."/>
            <person name="Theodoulou F.L."/>
            <person name="Tu H."/>
            <person name="Van de Peer Y."/>
            <person name="Verrier P.J."/>
            <person name="Waters E."/>
            <person name="Wood A."/>
            <person name="Yang L."/>
            <person name="Cove D."/>
            <person name="Cuming A."/>
            <person name="Hasebe M."/>
            <person name="Lucas S."/>
            <person name="Mishler D.B."/>
            <person name="Reski R."/>
            <person name="Grigoriev I."/>
            <person name="Quatrano R.S."/>
            <person name="Boore J.L."/>
        </authorList>
    </citation>
    <scope>NUCLEOTIDE SEQUENCE [LARGE SCALE GENOMIC DNA]</scope>
    <source>
        <strain evidence="3 4">cv. Gransden 2004</strain>
    </source>
</reference>
<protein>
    <recommendedName>
        <fullName evidence="5">Secreted protein</fullName>
    </recommendedName>
</protein>
<evidence type="ECO:0000313" key="2">
    <source>
        <dbReference type="EMBL" id="PNR62438.1"/>
    </source>
</evidence>
<evidence type="ECO:0000256" key="1">
    <source>
        <dbReference type="SAM" id="SignalP"/>
    </source>
</evidence>
<evidence type="ECO:0000313" key="3">
    <source>
        <dbReference type="EnsemblPlants" id="PAC:32969152.CDS.1"/>
    </source>
</evidence>
<dbReference type="AlphaFoldDB" id="A0A2K1L8R7"/>
<dbReference type="InParanoid" id="A0A2K1L8R7"/>
<dbReference type="Gramene" id="Pp3c1_19850V3.2">
    <property type="protein sequence ID" value="PAC:32969153.CDS.1"/>
    <property type="gene ID" value="Pp3c1_19850"/>
</dbReference>
<evidence type="ECO:0000313" key="4">
    <source>
        <dbReference type="Proteomes" id="UP000006727"/>
    </source>
</evidence>
<feature type="signal peptide" evidence="1">
    <location>
        <begin position="1"/>
        <end position="22"/>
    </location>
</feature>
<evidence type="ECO:0008006" key="5">
    <source>
        <dbReference type="Google" id="ProtNLM"/>
    </source>
</evidence>
<dbReference type="EnsemblPlants" id="Pp3c1_19850V3.1">
    <property type="protein sequence ID" value="PAC:32969152.CDS.1"/>
    <property type="gene ID" value="Pp3c1_19850"/>
</dbReference>
<proteinExistence type="predicted"/>
<gene>
    <name evidence="2" type="ORF">PHYPA_000862</name>
</gene>
<dbReference type="EnsemblPlants" id="Pp3c1_19850V3.2">
    <property type="protein sequence ID" value="PAC:32969153.CDS.1"/>
    <property type="gene ID" value="Pp3c1_19850"/>
</dbReference>
<feature type="chain" id="PRO_5036319131" description="Secreted protein" evidence="1">
    <location>
        <begin position="23"/>
        <end position="63"/>
    </location>
</feature>